<dbReference type="EMBL" id="CP060394">
    <property type="protein sequence ID" value="QNI32405.1"/>
    <property type="molecule type" value="Genomic_DNA"/>
</dbReference>
<dbReference type="InterPro" id="IPR050383">
    <property type="entry name" value="GlyoxalaseI/FosfomycinResist"/>
</dbReference>
<reference evidence="2 3" key="1">
    <citation type="submission" date="2020-08" db="EMBL/GenBank/DDBJ databases">
        <title>Edaphobacter telluris sp. nov. and Acidobacterium dinghuensis sp. nov., two acidobacteria isolated from forest soil.</title>
        <authorList>
            <person name="Fu J."/>
            <person name="Qiu L."/>
        </authorList>
    </citation>
    <scope>NUCLEOTIDE SEQUENCE [LARGE SCALE GENOMIC DNA]</scope>
    <source>
        <strain evidence="2">4Y35</strain>
    </source>
</reference>
<feature type="domain" description="VOC" evidence="1">
    <location>
        <begin position="7"/>
        <end position="126"/>
    </location>
</feature>
<evidence type="ECO:0000259" key="1">
    <source>
        <dbReference type="PROSITE" id="PS51819"/>
    </source>
</evidence>
<dbReference type="Proteomes" id="UP000515312">
    <property type="component" value="Chromosome"/>
</dbReference>
<evidence type="ECO:0000313" key="3">
    <source>
        <dbReference type="Proteomes" id="UP000515312"/>
    </source>
</evidence>
<name>A0A7G8BIN5_9BACT</name>
<evidence type="ECO:0000313" key="2">
    <source>
        <dbReference type="EMBL" id="QNI32405.1"/>
    </source>
</evidence>
<proteinExistence type="predicted"/>
<dbReference type="InterPro" id="IPR037523">
    <property type="entry name" value="VOC_core"/>
</dbReference>
<dbReference type="PANTHER" id="PTHR21366">
    <property type="entry name" value="GLYOXALASE FAMILY PROTEIN"/>
    <property type="match status" value="1"/>
</dbReference>
<gene>
    <name evidence="2" type="ORF">H7849_26095</name>
</gene>
<sequence>MPPMSEGILESSLYVDDVTASARFYEKIFGFRVISDFGDRGCAMQAGNRQVLLLFRKGGSLQIQSPHDGSGELHVAFAIPASELASWEAWLAENGIAVEETRTWERGGQSLYFRDPDRHLVEIATPGVWSIY</sequence>
<dbReference type="SUPFAM" id="SSF54593">
    <property type="entry name" value="Glyoxalase/Bleomycin resistance protein/Dihydroxybiphenyl dioxygenase"/>
    <property type="match status" value="1"/>
</dbReference>
<dbReference type="InterPro" id="IPR029068">
    <property type="entry name" value="Glyas_Bleomycin-R_OHBP_Dase"/>
</dbReference>
<dbReference type="PROSITE" id="PS51819">
    <property type="entry name" value="VOC"/>
    <property type="match status" value="1"/>
</dbReference>
<keyword evidence="3" id="KW-1185">Reference proteome</keyword>
<dbReference type="Pfam" id="PF00903">
    <property type="entry name" value="Glyoxalase"/>
    <property type="match status" value="1"/>
</dbReference>
<protein>
    <submittedName>
        <fullName evidence="2">VOC family protein</fullName>
    </submittedName>
</protein>
<accession>A0A7G8BIN5</accession>
<dbReference type="AlphaFoldDB" id="A0A7G8BIN5"/>
<organism evidence="2 3">
    <name type="scientific">Alloacidobacterium dinghuense</name>
    <dbReference type="NCBI Taxonomy" id="2763107"/>
    <lineage>
        <taxon>Bacteria</taxon>
        <taxon>Pseudomonadati</taxon>
        <taxon>Acidobacteriota</taxon>
        <taxon>Terriglobia</taxon>
        <taxon>Terriglobales</taxon>
        <taxon>Acidobacteriaceae</taxon>
        <taxon>Alloacidobacterium</taxon>
    </lineage>
</organism>
<dbReference type="InterPro" id="IPR004360">
    <property type="entry name" value="Glyas_Fos-R_dOase_dom"/>
</dbReference>
<dbReference type="PANTHER" id="PTHR21366:SF22">
    <property type="entry name" value="VOC DOMAIN-CONTAINING PROTEIN"/>
    <property type="match status" value="1"/>
</dbReference>
<dbReference type="Gene3D" id="3.10.180.10">
    <property type="entry name" value="2,3-Dihydroxybiphenyl 1,2-Dioxygenase, domain 1"/>
    <property type="match status" value="1"/>
</dbReference>
<dbReference type="KEGG" id="adin:H7849_26095"/>